<feature type="signal peptide" evidence="1">
    <location>
        <begin position="1"/>
        <end position="19"/>
    </location>
</feature>
<gene>
    <name evidence="2" type="ORF">NEH99_09640</name>
</gene>
<reference evidence="2" key="1">
    <citation type="submission" date="2022-06" db="EMBL/GenBank/DDBJ databases">
        <title>Brachyspira pilosicoli from pigs in Switzerland.</title>
        <authorList>
            <person name="Schmitt S."/>
            <person name="Arnold M."/>
            <person name="Rossano A."/>
            <person name="Perreten V."/>
        </authorList>
    </citation>
    <scope>NUCLEOTIDE SEQUENCE</scope>
    <source>
        <strain evidence="2">MEI4028</strain>
    </source>
</reference>
<sequence length="196" mass="23060">MRKLIFLLLISILSISCIYEDDTTGVIINWQKEGIPNAEITLIQRKDNKSFRDIKAITYIVPKNTNSIQSPTSIKECFIIKDAANVFDENYKQQIKIDKKYMNVVFKYEGKELYFKDWNNKEYKLKYQGFPVFKGTDKDFQRADFLNLGLEGLKGNSWVGVLYFINEFTKSGEYLQHKNEPETADFFNSYTNKFMK</sequence>
<feature type="chain" id="PRO_5042490625" description="Lipoprotein" evidence="1">
    <location>
        <begin position="20"/>
        <end position="196"/>
    </location>
</feature>
<evidence type="ECO:0008006" key="4">
    <source>
        <dbReference type="Google" id="ProtNLM"/>
    </source>
</evidence>
<dbReference type="AlphaFoldDB" id="A0AAJ6KBM4"/>
<organism evidence="2 3">
    <name type="scientific">Brachyspira pilosicoli</name>
    <name type="common">Serpulina pilosicoli</name>
    <dbReference type="NCBI Taxonomy" id="52584"/>
    <lineage>
        <taxon>Bacteria</taxon>
        <taxon>Pseudomonadati</taxon>
        <taxon>Spirochaetota</taxon>
        <taxon>Spirochaetia</taxon>
        <taxon>Brachyspirales</taxon>
        <taxon>Brachyspiraceae</taxon>
        <taxon>Brachyspira</taxon>
    </lineage>
</organism>
<keyword evidence="1" id="KW-0732">Signal</keyword>
<dbReference type="PROSITE" id="PS51257">
    <property type="entry name" value="PROKAR_LIPOPROTEIN"/>
    <property type="match status" value="1"/>
</dbReference>
<dbReference type="Proteomes" id="UP001242021">
    <property type="component" value="Chromosome"/>
</dbReference>
<evidence type="ECO:0000256" key="1">
    <source>
        <dbReference type="SAM" id="SignalP"/>
    </source>
</evidence>
<proteinExistence type="predicted"/>
<evidence type="ECO:0000313" key="3">
    <source>
        <dbReference type="Proteomes" id="UP001242021"/>
    </source>
</evidence>
<evidence type="ECO:0000313" key="2">
    <source>
        <dbReference type="EMBL" id="WIH94547.1"/>
    </source>
</evidence>
<dbReference type="EMBL" id="CP098754">
    <property type="protein sequence ID" value="WIH94547.1"/>
    <property type="molecule type" value="Genomic_DNA"/>
</dbReference>
<name>A0AAJ6KBM4_BRAPL</name>
<protein>
    <recommendedName>
        <fullName evidence="4">Lipoprotein</fullName>
    </recommendedName>
</protein>
<dbReference type="RefSeq" id="WP_284602615.1">
    <property type="nucleotide sequence ID" value="NZ_CP098752.1"/>
</dbReference>
<accession>A0AAJ6KBM4</accession>